<dbReference type="SUPFAM" id="SSF55048">
    <property type="entry name" value="Probable ACP-binding domain of malonyl-CoA ACP transacylase"/>
    <property type="match status" value="1"/>
</dbReference>
<dbReference type="InterPro" id="IPR001227">
    <property type="entry name" value="Ac_transferase_dom_sf"/>
</dbReference>
<evidence type="ECO:0000259" key="3">
    <source>
        <dbReference type="SMART" id="SM00827"/>
    </source>
</evidence>
<evidence type="ECO:0000256" key="2">
    <source>
        <dbReference type="ARBA" id="ARBA00023315"/>
    </source>
</evidence>
<dbReference type="Proteomes" id="UP001569904">
    <property type="component" value="Unassembled WGS sequence"/>
</dbReference>
<gene>
    <name evidence="4" type="ORF">SM436_37740</name>
</gene>
<protein>
    <submittedName>
        <fullName evidence="4">Acyltransferase domain-containing protein</fullName>
        <ecNumber evidence="4">2.3.1.-</ecNumber>
    </submittedName>
</protein>
<dbReference type="SUPFAM" id="SSF52151">
    <property type="entry name" value="FabD/lysophospholipase-like"/>
    <property type="match status" value="1"/>
</dbReference>
<dbReference type="EC" id="2.3.1.-" evidence="4"/>
<feature type="non-terminal residue" evidence="4">
    <location>
        <position position="341"/>
    </location>
</feature>
<keyword evidence="2 4" id="KW-0012">Acyltransferase</keyword>
<comment type="caution">
    <text evidence="4">The sequence shown here is derived from an EMBL/GenBank/DDBJ whole genome shotgun (WGS) entry which is preliminary data.</text>
</comment>
<evidence type="ECO:0000313" key="4">
    <source>
        <dbReference type="EMBL" id="MFA1559462.1"/>
    </source>
</evidence>
<feature type="domain" description="Malonyl-CoA:ACP transacylase (MAT)" evidence="3">
    <location>
        <begin position="1"/>
        <end position="292"/>
    </location>
</feature>
<organism evidence="4 5">
    <name type="scientific">Actinomadura chokoriensis</name>
    <dbReference type="NCBI Taxonomy" id="454156"/>
    <lineage>
        <taxon>Bacteria</taxon>
        <taxon>Bacillati</taxon>
        <taxon>Actinomycetota</taxon>
        <taxon>Actinomycetes</taxon>
        <taxon>Streptosporangiales</taxon>
        <taxon>Thermomonosporaceae</taxon>
        <taxon>Actinomadura</taxon>
    </lineage>
</organism>
<dbReference type="EMBL" id="JAXCEH010000077">
    <property type="protein sequence ID" value="MFA1559462.1"/>
    <property type="molecule type" value="Genomic_DNA"/>
</dbReference>
<dbReference type="InterPro" id="IPR050091">
    <property type="entry name" value="PKS_NRPS_Biosynth_Enz"/>
</dbReference>
<dbReference type="PANTHER" id="PTHR43775:SF51">
    <property type="entry name" value="INACTIVE PHENOLPHTHIOCEROL SYNTHESIS POLYKETIDE SYNTHASE TYPE I PKS1-RELATED"/>
    <property type="match status" value="1"/>
</dbReference>
<keyword evidence="5" id="KW-1185">Reference proteome</keyword>
<name>A0ABV4RBF7_9ACTN</name>
<dbReference type="InterPro" id="IPR016035">
    <property type="entry name" value="Acyl_Trfase/lysoPLipase"/>
</dbReference>
<dbReference type="InterPro" id="IPR014043">
    <property type="entry name" value="Acyl_transferase_dom"/>
</dbReference>
<reference evidence="4 5" key="1">
    <citation type="submission" date="2023-11" db="EMBL/GenBank/DDBJ databases">
        <title>Actinomadura monticuli sp. nov., isolated from volcanic ash.</title>
        <authorList>
            <person name="Lee S.D."/>
            <person name="Yang H."/>
            <person name="Kim I.S."/>
        </authorList>
    </citation>
    <scope>NUCLEOTIDE SEQUENCE [LARGE SCALE GENOMIC DNA]</scope>
    <source>
        <strain evidence="4 5">DSM 45346</strain>
    </source>
</reference>
<dbReference type="InterPro" id="IPR016036">
    <property type="entry name" value="Malonyl_transacylase_ACP-bd"/>
</dbReference>
<dbReference type="Pfam" id="PF00698">
    <property type="entry name" value="Acyl_transf_1"/>
    <property type="match status" value="1"/>
</dbReference>
<proteinExistence type="predicted"/>
<keyword evidence="1 4" id="KW-0808">Transferase</keyword>
<dbReference type="SMART" id="SM00827">
    <property type="entry name" value="PKS_AT"/>
    <property type="match status" value="1"/>
</dbReference>
<evidence type="ECO:0000256" key="1">
    <source>
        <dbReference type="ARBA" id="ARBA00022679"/>
    </source>
</evidence>
<dbReference type="Gene3D" id="3.40.366.10">
    <property type="entry name" value="Malonyl-Coenzyme A Acyl Carrier Protein, domain 2"/>
    <property type="match status" value="1"/>
</dbReference>
<evidence type="ECO:0000313" key="5">
    <source>
        <dbReference type="Proteomes" id="UP001569904"/>
    </source>
</evidence>
<sequence>MGRELYDRFSDFAEELDAVCDCLDARLDHPIKQTMFAGKGSSNADLLDQTAFTQAALFAIEVALFRLVKRWGVAPDFLAGHSIGEVAAAHVAGVLSLQDACDLVVARGRLMQALPCTGAMVALEASETEVSPQLVGREQQVSIAAVNGPSSVVISGDEHHVSEIAALWGKRGRRVKRLRVSHAFHSPYMDSMLDAFRKVVESLTFHPPMIPIVSNVTGELLRDEEACSPEYWVRHVRQPVRFYDAMISLQTRGVSTFIELGPGGALTAMIQNCLTDAHTATAALAPVLRPDRSETRTLLNSLGEVFVRGGAVDWEAVFPGRPSAVQLPTYAFQRKRYWLET</sequence>
<dbReference type="PANTHER" id="PTHR43775">
    <property type="entry name" value="FATTY ACID SYNTHASE"/>
    <property type="match status" value="1"/>
</dbReference>
<accession>A0ABV4RBF7</accession>
<dbReference type="GO" id="GO:0016746">
    <property type="term" value="F:acyltransferase activity"/>
    <property type="evidence" value="ECO:0007669"/>
    <property type="project" value="UniProtKB-KW"/>
</dbReference>